<evidence type="ECO:0000256" key="1">
    <source>
        <dbReference type="ARBA" id="ARBA00022737"/>
    </source>
</evidence>
<name>A0A6D2IJ73_9BRAS</name>
<dbReference type="AlphaFoldDB" id="A0A6D2IJ73"/>
<dbReference type="Proteomes" id="UP000467841">
    <property type="component" value="Unassembled WGS sequence"/>
</dbReference>
<dbReference type="InterPro" id="IPR004088">
    <property type="entry name" value="KH_dom_type_1"/>
</dbReference>
<keyword evidence="6" id="KW-1185">Reference proteome</keyword>
<evidence type="ECO:0000313" key="6">
    <source>
        <dbReference type="Proteomes" id="UP000467841"/>
    </source>
</evidence>
<feature type="domain" description="K Homology" evidence="4">
    <location>
        <begin position="601"/>
        <end position="671"/>
    </location>
</feature>
<dbReference type="PROSITE" id="PS50084">
    <property type="entry name" value="KH_TYPE_1"/>
    <property type="match status" value="2"/>
</dbReference>
<sequence>MEGNRFGSPERSKMQTSQSQPRRTLSVPEGHAKFRILCFVNQVGDVIGKRGSVIKEIMKSTESKIRVEEGRIGSPEQVITIIAHADSTSWVKLVANNAGKWKKEEQEVEDVEVSNAQAALIRVFEVLKDRFWSGEASCRLLIEDSYAGVMKGHAGKMLKRNCQEIGCKAKIVADNLPICADPDDVMMEIKGNVMAVKKALVSVSSDLQSWQKSCVETIDRDLSRPMETNSHDYRLRKDDVLSHRTSLGSSNRKTEAVPHPTFDVFRGDVREVDPRGSLHRQFEMGQEDRSFESFPRNAYERRTCALETASASKNHPRSEYEDDYRMLLPPGIYQDDLVLKILCPRESVGGINGEGCADIQTLRGRTDASIQVGDTVADCDECLITFQSKIPEERRSPAQIALDVVFARLFEISTGTSVFSGSRSSTTARLVVSTKQIGFLLREGAFASTCPCVVLILDVAQNPKCISAKDQVVQISGELSDVQRAIKHVTGMLRYQIVRNSRLTDQRPEDPSLSRFSHVPMEADDILRYFEARSHNSTPAYADSYTRPEDPFPSSFSDTRGYSGWPSTMNAHDSSTHGAPRGAYDGSGGLSSRMADPGLGSGLVVEIRVPETAVRHLCREEEDSGSDCLRCMRQDSGARVIVREPHLGIIAISGTRDQIQKALITLAEFIRVYC</sequence>
<protein>
    <recommendedName>
        <fullName evidence="4">K Homology domain-containing protein</fullName>
    </recommendedName>
</protein>
<dbReference type="EMBL" id="CACVBM020001052">
    <property type="protein sequence ID" value="CAA7027105.1"/>
    <property type="molecule type" value="Genomic_DNA"/>
</dbReference>
<evidence type="ECO:0000313" key="5">
    <source>
        <dbReference type="EMBL" id="CAA7027105.1"/>
    </source>
</evidence>
<dbReference type="GO" id="GO:0003723">
    <property type="term" value="F:RNA binding"/>
    <property type="evidence" value="ECO:0007669"/>
    <property type="project" value="UniProtKB-UniRule"/>
</dbReference>
<dbReference type="Gene3D" id="3.30.310.210">
    <property type="match status" value="1"/>
</dbReference>
<reference evidence="5" key="1">
    <citation type="submission" date="2020-01" db="EMBL/GenBank/DDBJ databases">
        <authorList>
            <person name="Mishra B."/>
        </authorList>
    </citation>
    <scope>NUCLEOTIDE SEQUENCE [LARGE SCALE GENOMIC DNA]</scope>
</reference>
<dbReference type="OrthoDB" id="442947at2759"/>
<accession>A0A6D2IJ73</accession>
<feature type="region of interest" description="Disordered" evidence="3">
    <location>
        <begin position="1"/>
        <end position="27"/>
    </location>
</feature>
<feature type="domain" description="K Homology" evidence="4">
    <location>
        <begin position="335"/>
        <end position="494"/>
    </location>
</feature>
<dbReference type="Pfam" id="PF00013">
    <property type="entry name" value="KH_1"/>
    <property type="match status" value="1"/>
</dbReference>
<gene>
    <name evidence="5" type="ORF">MERR_LOCUS14340</name>
</gene>
<comment type="caution">
    <text evidence="5">The sequence shown here is derived from an EMBL/GenBank/DDBJ whole genome shotgun (WGS) entry which is preliminary data.</text>
</comment>
<evidence type="ECO:0000256" key="2">
    <source>
        <dbReference type="PROSITE-ProRule" id="PRU00117"/>
    </source>
</evidence>
<keyword evidence="1" id="KW-0677">Repeat</keyword>
<dbReference type="SUPFAM" id="SSF54791">
    <property type="entry name" value="Eukaryotic type KH-domain (KH-domain type I)"/>
    <property type="match status" value="3"/>
</dbReference>
<dbReference type="InterPro" id="IPR004087">
    <property type="entry name" value="KH_dom"/>
</dbReference>
<feature type="domain" description="K Homology" evidence="4">
    <location>
        <begin position="30"/>
        <end position="107"/>
    </location>
</feature>
<feature type="domain" description="K Homology" evidence="4">
    <location>
        <begin position="134"/>
        <end position="208"/>
    </location>
</feature>
<dbReference type="SMART" id="SM00322">
    <property type="entry name" value="KH"/>
    <property type="match status" value="4"/>
</dbReference>
<keyword evidence="2" id="KW-0694">RNA-binding</keyword>
<evidence type="ECO:0000256" key="3">
    <source>
        <dbReference type="SAM" id="MobiDB-lite"/>
    </source>
</evidence>
<dbReference type="InterPro" id="IPR036612">
    <property type="entry name" value="KH_dom_type_1_sf"/>
</dbReference>
<feature type="compositionally biased region" description="Polar residues" evidence="3">
    <location>
        <begin position="14"/>
        <end position="23"/>
    </location>
</feature>
<dbReference type="Gene3D" id="3.30.1370.10">
    <property type="entry name" value="K Homology domain, type 1"/>
    <property type="match status" value="2"/>
</dbReference>
<proteinExistence type="predicted"/>
<organism evidence="5 6">
    <name type="scientific">Microthlaspi erraticum</name>
    <dbReference type="NCBI Taxonomy" id="1685480"/>
    <lineage>
        <taxon>Eukaryota</taxon>
        <taxon>Viridiplantae</taxon>
        <taxon>Streptophyta</taxon>
        <taxon>Embryophyta</taxon>
        <taxon>Tracheophyta</taxon>
        <taxon>Spermatophyta</taxon>
        <taxon>Magnoliopsida</taxon>
        <taxon>eudicotyledons</taxon>
        <taxon>Gunneridae</taxon>
        <taxon>Pentapetalae</taxon>
        <taxon>rosids</taxon>
        <taxon>malvids</taxon>
        <taxon>Brassicales</taxon>
        <taxon>Brassicaceae</taxon>
        <taxon>Coluteocarpeae</taxon>
        <taxon>Microthlaspi</taxon>
    </lineage>
</organism>
<evidence type="ECO:0000259" key="4">
    <source>
        <dbReference type="SMART" id="SM00322"/>
    </source>
</evidence>
<dbReference type="PANTHER" id="PTHR10288">
    <property type="entry name" value="KH DOMAIN CONTAINING RNA BINDING PROTEIN"/>
    <property type="match status" value="1"/>
</dbReference>